<comment type="similarity">
    <text evidence="1">Belongs to the mTERF family.</text>
</comment>
<evidence type="ECO:0008006" key="7">
    <source>
        <dbReference type="Google" id="ProtNLM"/>
    </source>
</evidence>
<keyword evidence="6" id="KW-1185">Reference proteome</keyword>
<evidence type="ECO:0000256" key="1">
    <source>
        <dbReference type="ARBA" id="ARBA00007692"/>
    </source>
</evidence>
<dbReference type="PANTHER" id="PTHR13068">
    <property type="entry name" value="CGI-12 PROTEIN-RELATED"/>
    <property type="match status" value="1"/>
</dbReference>
<gene>
    <name evidence="5" type="ORF">Ddye_003897</name>
</gene>
<dbReference type="GO" id="GO:0003676">
    <property type="term" value="F:nucleic acid binding"/>
    <property type="evidence" value="ECO:0007669"/>
    <property type="project" value="InterPro"/>
</dbReference>
<keyword evidence="2" id="KW-0806">Transcription termination</keyword>
<dbReference type="Proteomes" id="UP001280121">
    <property type="component" value="Unassembled WGS sequence"/>
</dbReference>
<keyword evidence="2" id="KW-0805">Transcription regulation</keyword>
<dbReference type="AlphaFoldDB" id="A0AAE0CWF5"/>
<evidence type="ECO:0000256" key="4">
    <source>
        <dbReference type="SAM" id="MobiDB-lite"/>
    </source>
</evidence>
<dbReference type="SMART" id="SM00733">
    <property type="entry name" value="Mterf"/>
    <property type="match status" value="9"/>
</dbReference>
<dbReference type="Pfam" id="PF02536">
    <property type="entry name" value="mTERF"/>
    <property type="match status" value="1"/>
</dbReference>
<organism evidence="5 6">
    <name type="scientific">Dipteronia dyeriana</name>
    <dbReference type="NCBI Taxonomy" id="168575"/>
    <lineage>
        <taxon>Eukaryota</taxon>
        <taxon>Viridiplantae</taxon>
        <taxon>Streptophyta</taxon>
        <taxon>Embryophyta</taxon>
        <taxon>Tracheophyta</taxon>
        <taxon>Spermatophyta</taxon>
        <taxon>Magnoliopsida</taxon>
        <taxon>eudicotyledons</taxon>
        <taxon>Gunneridae</taxon>
        <taxon>Pentapetalae</taxon>
        <taxon>rosids</taxon>
        <taxon>malvids</taxon>
        <taxon>Sapindales</taxon>
        <taxon>Sapindaceae</taxon>
        <taxon>Hippocastanoideae</taxon>
        <taxon>Acereae</taxon>
        <taxon>Dipteronia</taxon>
    </lineage>
</organism>
<evidence type="ECO:0000256" key="2">
    <source>
        <dbReference type="ARBA" id="ARBA00022472"/>
    </source>
</evidence>
<dbReference type="PANTHER" id="PTHR13068:SF98">
    <property type="entry name" value="TRANSCRIPTION TERMINATION FACTOR MTERF2, CHLOROPLASTIC"/>
    <property type="match status" value="1"/>
</dbReference>
<dbReference type="GO" id="GO:0006353">
    <property type="term" value="P:DNA-templated transcription termination"/>
    <property type="evidence" value="ECO:0007669"/>
    <property type="project" value="UniProtKB-KW"/>
</dbReference>
<evidence type="ECO:0000313" key="5">
    <source>
        <dbReference type="EMBL" id="KAK2665323.1"/>
    </source>
</evidence>
<dbReference type="FunFam" id="1.25.70.10:FF:000009">
    <property type="entry name" value="BnaA09g42960D protein"/>
    <property type="match status" value="1"/>
</dbReference>
<accession>A0AAE0CWF5</accession>
<dbReference type="Gene3D" id="1.25.70.10">
    <property type="entry name" value="Transcription termination factor 3, mitochondrial"/>
    <property type="match status" value="1"/>
</dbReference>
<protein>
    <recommendedName>
        <fullName evidence="7">Embryo defective 2219</fullName>
    </recommendedName>
</protein>
<sequence length="678" mass="77977">MLSSVSSPPYHHHSPLLPLLLRRTTAVVATSSSPQNQKNTAAHDSIILRQHNSKSTALLLRHLSNQEPDFKQQHDDQHDVIPPEEKIKLLEMSLVAKRPPQFPGSIYDANDSLSQPLQRLFKIKPNKIGENRSYDDDDDQNDDVVDEEMIMKALEIRRKVTAEIFKQAMKKGKFGITYATNVTQRLADFIDHVMIKAAALKKLPEFSDSTFNVRAKHVIEDSNVVPLIRWLKHNNLSYPRITKLICMSRGNLESIRRLADWLKSVHVKGEFLGVAFLKSGGNILDRSNEELDEIVDYLESKGVRRDWMGYVMSRCPQLLCYSIEEVKTRVAFYMDMGMNERDFGTMVFDYPRVLGFFSMEEMNQKVTYMKEFGLSSEDVGRLLAFKPQLMGCSIEERWKPLVKYLYYLGISRDGMRRMLIIKPMVFCVDLEATIVPKVQFFRDIGVRDDGVANMLVKFPPLLTYSLYKKIRPVVIFLMTRAGVSETDIGKCVALGPELMGCSIGNKLDVNVKYFLSLGIRIQQLGEMIADFPMLLRYNIDLLRPKYRYLRRTMIRPLQDLIEFPRFFSYSLEDRIIPRHKVMVENQVNFKLRYMLACSDEEFDQKVADKIEKRRRFESGLLDEDLIDSQPTYGSLGNGEADAYPDSENSYSKPQAIDSSMDSTEFDHSSNDDSVSLSS</sequence>
<evidence type="ECO:0000313" key="6">
    <source>
        <dbReference type="Proteomes" id="UP001280121"/>
    </source>
</evidence>
<evidence type="ECO:0000256" key="3">
    <source>
        <dbReference type="ARBA" id="ARBA00022946"/>
    </source>
</evidence>
<comment type="caution">
    <text evidence="5">The sequence shown here is derived from an EMBL/GenBank/DDBJ whole genome shotgun (WGS) entry which is preliminary data.</text>
</comment>
<feature type="region of interest" description="Disordered" evidence="4">
    <location>
        <begin position="626"/>
        <end position="678"/>
    </location>
</feature>
<dbReference type="InterPro" id="IPR003690">
    <property type="entry name" value="MTERF"/>
</dbReference>
<dbReference type="InterPro" id="IPR038538">
    <property type="entry name" value="MTERF_sf"/>
</dbReference>
<dbReference type="EMBL" id="JANJYI010000001">
    <property type="protein sequence ID" value="KAK2665323.1"/>
    <property type="molecule type" value="Genomic_DNA"/>
</dbReference>
<keyword evidence="3" id="KW-0809">Transit peptide</keyword>
<proteinExistence type="inferred from homology"/>
<reference evidence="5" key="1">
    <citation type="journal article" date="2023" name="Plant J.">
        <title>Genome sequences and population genomics provide insights into the demographic history, inbreeding, and mutation load of two 'living fossil' tree species of Dipteronia.</title>
        <authorList>
            <person name="Feng Y."/>
            <person name="Comes H.P."/>
            <person name="Chen J."/>
            <person name="Zhu S."/>
            <person name="Lu R."/>
            <person name="Zhang X."/>
            <person name="Li P."/>
            <person name="Qiu J."/>
            <person name="Olsen K.M."/>
            <person name="Qiu Y."/>
        </authorList>
    </citation>
    <scope>NUCLEOTIDE SEQUENCE</scope>
    <source>
        <strain evidence="5">KIB01</strain>
    </source>
</reference>
<keyword evidence="2" id="KW-0804">Transcription</keyword>
<name>A0AAE0CWF5_9ROSI</name>
<feature type="compositionally biased region" description="Polar residues" evidence="4">
    <location>
        <begin position="646"/>
        <end position="662"/>
    </location>
</feature>